<keyword evidence="4" id="KW-0862">Zinc</keyword>
<evidence type="ECO:0000256" key="3">
    <source>
        <dbReference type="ARBA" id="ARBA00022786"/>
    </source>
</evidence>
<accession>A0ABR2H6T0</accession>
<dbReference type="PANTHER" id="PTHR45943:SF2">
    <property type="entry name" value="RING-TYPE DOMAIN-CONTAINING PROTEIN"/>
    <property type="match status" value="1"/>
</dbReference>
<organism evidence="7 8">
    <name type="scientific">Tritrichomonas musculus</name>
    <dbReference type="NCBI Taxonomy" id="1915356"/>
    <lineage>
        <taxon>Eukaryota</taxon>
        <taxon>Metamonada</taxon>
        <taxon>Parabasalia</taxon>
        <taxon>Tritrichomonadida</taxon>
        <taxon>Tritrichomonadidae</taxon>
        <taxon>Tritrichomonas</taxon>
    </lineage>
</organism>
<evidence type="ECO:0000259" key="6">
    <source>
        <dbReference type="PROSITE" id="PS50089"/>
    </source>
</evidence>
<evidence type="ECO:0000256" key="2">
    <source>
        <dbReference type="ARBA" id="ARBA00022771"/>
    </source>
</evidence>
<keyword evidence="3" id="KW-0833">Ubl conjugation pathway</keyword>
<sequence length="506" mass="57993">MNDWDVKRKKRLAFLGQKDIHTQTDDFIHLNSDEYCSSCNKPLPINQNNQNNSIGLACGHSFCINCLQRLLSAQIKKQTNLELHCPICSRPLNDPEIDKINPEYTKIMTKRFASQFGQTVLCPKCKSDFILEPGSVAQITVDLKGEKIRPAALECLRQYRVSCPICQTNFCANCNSIPFHDGFTCDEQKLLDDDIVCRFCQEYPAVGCRDLDACHRVCWRQECRECLPQSCMHVCDCGHACCGLKNEQNHFGCALCSQKVAYCVICHDSCTTSPSVLMKCGHPVHKSCLQMYYQGLDLKGRLHVPRCNFDFTCQCVPYHECVKDVAQKWIDLNMKIEELIAMRMKIEDTENEPDHVKNENDPDYFNQPLKYARDFFVFYLCDKCHEPYYAGHKDCGNDDQNSHNGPHECMRCNRQLLNVICPKHGQNGMIFKCMFCCSPSIWLCYNNTTYFCDPCHRRAGSVENGPFPQCDGHCKFAPHVPNGQRTITAYCVLCEQEKENAMLNKK</sequence>
<dbReference type="PANTHER" id="PTHR45943">
    <property type="entry name" value="E3 UBIQUITIN-PROTEIN LIGASE MYCBP2"/>
    <property type="match status" value="1"/>
</dbReference>
<dbReference type="SMART" id="SM00184">
    <property type="entry name" value="RING"/>
    <property type="match status" value="2"/>
</dbReference>
<evidence type="ECO:0000256" key="4">
    <source>
        <dbReference type="ARBA" id="ARBA00022833"/>
    </source>
</evidence>
<reference evidence="7 8" key="1">
    <citation type="submission" date="2024-04" db="EMBL/GenBank/DDBJ databases">
        <title>Tritrichomonas musculus Genome.</title>
        <authorList>
            <person name="Alves-Ferreira E."/>
            <person name="Grigg M."/>
            <person name="Lorenzi H."/>
            <person name="Galac M."/>
        </authorList>
    </citation>
    <scope>NUCLEOTIDE SEQUENCE [LARGE SCALE GENOMIC DNA]</scope>
    <source>
        <strain evidence="7 8">EAF2021</strain>
    </source>
</reference>
<dbReference type="InterPro" id="IPR002867">
    <property type="entry name" value="IBR_dom"/>
</dbReference>
<comment type="caution">
    <text evidence="7">The sequence shown here is derived from an EMBL/GenBank/DDBJ whole genome shotgun (WGS) entry which is preliminary data.</text>
</comment>
<dbReference type="Pfam" id="PF01485">
    <property type="entry name" value="IBR"/>
    <property type="match status" value="1"/>
</dbReference>
<evidence type="ECO:0000256" key="5">
    <source>
        <dbReference type="PROSITE-ProRule" id="PRU00175"/>
    </source>
</evidence>
<evidence type="ECO:0000313" key="8">
    <source>
        <dbReference type="Proteomes" id="UP001470230"/>
    </source>
</evidence>
<dbReference type="Gene3D" id="3.30.40.10">
    <property type="entry name" value="Zinc/RING finger domain, C3HC4 (zinc finger)"/>
    <property type="match status" value="1"/>
</dbReference>
<dbReference type="PROSITE" id="PS50089">
    <property type="entry name" value="ZF_RING_2"/>
    <property type="match status" value="2"/>
</dbReference>
<name>A0ABR2H6T0_9EUKA</name>
<dbReference type="InterPro" id="IPR013083">
    <property type="entry name" value="Znf_RING/FYVE/PHD"/>
</dbReference>
<evidence type="ECO:0000256" key="1">
    <source>
        <dbReference type="ARBA" id="ARBA00022723"/>
    </source>
</evidence>
<keyword evidence="8" id="KW-1185">Reference proteome</keyword>
<evidence type="ECO:0000313" key="7">
    <source>
        <dbReference type="EMBL" id="KAK8841930.1"/>
    </source>
</evidence>
<keyword evidence="2 5" id="KW-0863">Zinc-finger</keyword>
<gene>
    <name evidence="7" type="ORF">M9Y10_026884</name>
</gene>
<keyword evidence="1" id="KW-0479">Metal-binding</keyword>
<dbReference type="Proteomes" id="UP001470230">
    <property type="component" value="Unassembled WGS sequence"/>
</dbReference>
<dbReference type="PROSITE" id="PS00518">
    <property type="entry name" value="ZF_RING_1"/>
    <property type="match status" value="1"/>
</dbReference>
<dbReference type="SUPFAM" id="SSF57850">
    <property type="entry name" value="RING/U-box"/>
    <property type="match status" value="1"/>
</dbReference>
<dbReference type="InterPro" id="IPR001841">
    <property type="entry name" value="Znf_RING"/>
</dbReference>
<feature type="domain" description="RING-type" evidence="6">
    <location>
        <begin position="36"/>
        <end position="89"/>
    </location>
</feature>
<dbReference type="InterPro" id="IPR017907">
    <property type="entry name" value="Znf_RING_CS"/>
</dbReference>
<dbReference type="EMBL" id="JAPFFF010000040">
    <property type="protein sequence ID" value="KAK8841930.1"/>
    <property type="molecule type" value="Genomic_DNA"/>
</dbReference>
<protein>
    <submittedName>
        <fullName evidence="7">Regulation of axon guidance</fullName>
    </submittedName>
</protein>
<proteinExistence type="predicted"/>
<feature type="domain" description="RING-type" evidence="6">
    <location>
        <begin position="263"/>
        <end position="308"/>
    </location>
</feature>